<dbReference type="PANTHER" id="PTHR19848">
    <property type="entry name" value="WD40 REPEAT PROTEIN"/>
    <property type="match status" value="1"/>
</dbReference>
<dbReference type="Gene3D" id="2.130.10.10">
    <property type="entry name" value="YVTN repeat-like/Quinoprotein amine dehydrogenase"/>
    <property type="match status" value="2"/>
</dbReference>
<feature type="compositionally biased region" description="Acidic residues" evidence="4">
    <location>
        <begin position="1"/>
        <end position="75"/>
    </location>
</feature>
<evidence type="ECO:0000313" key="7">
    <source>
        <dbReference type="Proteomes" id="UP000801428"/>
    </source>
</evidence>
<keyword evidence="2" id="KW-0677">Repeat</keyword>
<feature type="compositionally biased region" description="Polar residues" evidence="4">
    <location>
        <begin position="332"/>
        <end position="350"/>
    </location>
</feature>
<sequence length="672" mass="71181">MNEDDFDDNGASSAEEEDEQEQEEHDAMDVDEDEGGDEDDDADNDDEDAEGDNDEDDDGDQDGEGDNDDENDNDESGSPSQRRSLPNGGTPGHSDSNPRLTRTSPSPQAAAAAGVLGNLPFRPSVRQEALTAHVYDIVPTIAAPHSTSINAITATPDMRWVFSGGADGYIRKFNWVDTANGKLALTVAQRHPFVDSVTKAGVLLSYWENEDSAGSDVPSPVYSLAVHHQSLWLLSGTESGGINLQTVRHNEGHRIHTLKGHTSAVSVLTLAADEASVLSGSWDKTINDWDLNTGKIKRRFDTTGTQISAIEQRPTSALPIPQEAETAPIGNGTFSSNNSARPRANGSSGVDSGAKTAAKDEPVNDDAPGSPDDSLFGDGGDKDSLFGDGADNNPSAALPGMGDDDDDDEFSRAIANGIQAAEDDANADMDMMDMGGPVQAPDATDATEGQPAVKDEEAKSSPKPDTADDAPQTNGLPHAEDLPALVKETPSLPPSSESTFLSSSIDGSLAIWDRRQPSPIARLLPPRGTPPWCMNACWSPDGNYIYAGRRNGTVDEYSLHKTLSEPSRTFKFPGVSGSVSAVRAMPNGRTLICASYDILRQYDLSHTTASSLGSKPSTAATPFLVVPGHRTGVISQLYLDPTCSFMISTGGNRGWEGATTEVLLGYEIAYGT</sequence>
<feature type="compositionally biased region" description="Polar residues" evidence="4">
    <location>
        <begin position="93"/>
        <end position="107"/>
    </location>
</feature>
<evidence type="ECO:0000256" key="2">
    <source>
        <dbReference type="ARBA" id="ARBA00022737"/>
    </source>
</evidence>
<dbReference type="InterPro" id="IPR015943">
    <property type="entry name" value="WD40/YVTN_repeat-like_dom_sf"/>
</dbReference>
<dbReference type="OrthoDB" id="10260946at2759"/>
<feature type="repeat" description="WD" evidence="3">
    <location>
        <begin position="258"/>
        <end position="299"/>
    </location>
</feature>
<protein>
    <submittedName>
        <fullName evidence="6">Transcription factor spt8</fullName>
    </submittedName>
</protein>
<evidence type="ECO:0000256" key="3">
    <source>
        <dbReference type="PROSITE-ProRule" id="PRU00221"/>
    </source>
</evidence>
<evidence type="ECO:0000256" key="1">
    <source>
        <dbReference type="ARBA" id="ARBA00022574"/>
    </source>
</evidence>
<dbReference type="SMART" id="SM00320">
    <property type="entry name" value="WD40"/>
    <property type="match status" value="5"/>
</dbReference>
<gene>
    <name evidence="6" type="primary">SPT8</name>
    <name evidence="6" type="ORF">E8E13_006208</name>
</gene>
<reference evidence="6" key="1">
    <citation type="submission" date="2019-04" db="EMBL/GenBank/DDBJ databases">
        <title>Sequencing of skin fungus with MAO and IRED activity.</title>
        <authorList>
            <person name="Marsaioli A.J."/>
            <person name="Bonatto J.M.C."/>
            <person name="Reis Junior O."/>
        </authorList>
    </citation>
    <scope>NUCLEOTIDE SEQUENCE</scope>
    <source>
        <strain evidence="6">30M1</strain>
    </source>
</reference>
<keyword evidence="1 3" id="KW-0853">WD repeat</keyword>
<feature type="region of interest" description="Disordered" evidence="4">
    <location>
        <begin position="1"/>
        <end position="110"/>
    </location>
</feature>
<feature type="domain" description="Transcription factor spt8 beta-propeller" evidence="5">
    <location>
        <begin position="135"/>
        <end position="316"/>
    </location>
</feature>
<dbReference type="Pfam" id="PF23798">
    <property type="entry name" value="Beta-prop_SPT8"/>
    <property type="match status" value="2"/>
</dbReference>
<dbReference type="Proteomes" id="UP000801428">
    <property type="component" value="Unassembled WGS sequence"/>
</dbReference>
<feature type="domain" description="Transcription factor spt8 beta-propeller" evidence="5">
    <location>
        <begin position="480"/>
        <end position="668"/>
    </location>
</feature>
<dbReference type="PROSITE" id="PS50082">
    <property type="entry name" value="WD_REPEATS_2"/>
    <property type="match status" value="1"/>
</dbReference>
<keyword evidence="7" id="KW-1185">Reference proteome</keyword>
<dbReference type="PROSITE" id="PS50294">
    <property type="entry name" value="WD_REPEATS_REGION"/>
    <property type="match status" value="1"/>
</dbReference>
<feature type="region of interest" description="Disordered" evidence="4">
    <location>
        <begin position="305"/>
        <end position="480"/>
    </location>
</feature>
<dbReference type="InterPro" id="IPR057544">
    <property type="entry name" value="Beta-prop_SPT8"/>
</dbReference>
<name>A0A9P4T899_CURKU</name>
<accession>A0A9P4T899</accession>
<evidence type="ECO:0000313" key="6">
    <source>
        <dbReference type="EMBL" id="KAF2997683.1"/>
    </source>
</evidence>
<proteinExistence type="predicted"/>
<dbReference type="AlphaFoldDB" id="A0A9P4T899"/>
<feature type="compositionally biased region" description="Basic and acidic residues" evidence="4">
    <location>
        <begin position="453"/>
        <end position="466"/>
    </location>
</feature>
<evidence type="ECO:0000256" key="4">
    <source>
        <dbReference type="SAM" id="MobiDB-lite"/>
    </source>
</evidence>
<organism evidence="6 7">
    <name type="scientific">Curvularia kusanoi</name>
    <name type="common">Cochliobolus kusanoi</name>
    <dbReference type="NCBI Taxonomy" id="90978"/>
    <lineage>
        <taxon>Eukaryota</taxon>
        <taxon>Fungi</taxon>
        <taxon>Dikarya</taxon>
        <taxon>Ascomycota</taxon>
        <taxon>Pezizomycotina</taxon>
        <taxon>Dothideomycetes</taxon>
        <taxon>Pleosporomycetidae</taxon>
        <taxon>Pleosporales</taxon>
        <taxon>Pleosporineae</taxon>
        <taxon>Pleosporaceae</taxon>
        <taxon>Curvularia</taxon>
    </lineage>
</organism>
<comment type="caution">
    <text evidence="6">The sequence shown here is derived from an EMBL/GenBank/DDBJ whole genome shotgun (WGS) entry which is preliminary data.</text>
</comment>
<dbReference type="SUPFAM" id="SSF50978">
    <property type="entry name" value="WD40 repeat-like"/>
    <property type="match status" value="1"/>
</dbReference>
<dbReference type="InterPro" id="IPR036322">
    <property type="entry name" value="WD40_repeat_dom_sf"/>
</dbReference>
<dbReference type="PANTHER" id="PTHR19848:SF8">
    <property type="entry name" value="F-BOX AND WD REPEAT DOMAIN CONTAINING 7"/>
    <property type="match status" value="1"/>
</dbReference>
<feature type="compositionally biased region" description="Polar residues" evidence="4">
    <location>
        <begin position="305"/>
        <end position="315"/>
    </location>
</feature>
<dbReference type="EMBL" id="SWKU01000022">
    <property type="protein sequence ID" value="KAF2997683.1"/>
    <property type="molecule type" value="Genomic_DNA"/>
</dbReference>
<dbReference type="InterPro" id="IPR001680">
    <property type="entry name" value="WD40_rpt"/>
</dbReference>
<feature type="compositionally biased region" description="Acidic residues" evidence="4">
    <location>
        <begin position="421"/>
        <end position="431"/>
    </location>
</feature>
<evidence type="ECO:0000259" key="5">
    <source>
        <dbReference type="Pfam" id="PF23798"/>
    </source>
</evidence>